<gene>
    <name evidence="2" type="ORF">GM921_04125</name>
</gene>
<name>A0A923DX39_9SPHI</name>
<feature type="transmembrane region" description="Helical" evidence="1">
    <location>
        <begin position="86"/>
        <end position="107"/>
    </location>
</feature>
<comment type="caution">
    <text evidence="2">The sequence shown here is derived from an EMBL/GenBank/DDBJ whole genome shotgun (WGS) entry which is preliminary data.</text>
</comment>
<dbReference type="RefSeq" id="WP_182921340.1">
    <property type="nucleotide sequence ID" value="NZ_WNXD01000001.1"/>
</dbReference>
<sequence length="554" mass="63669">MNIGLTRINFKKLKTLIDWKLLVLLLFFLDVKMAIKVPAIVLVYVLQPNFNFGFKLKNPRLPLFYPFISVLAIVAMVINKSYQNSNYFLVLFTGIGFWLLCVLAIHQVKLTVEQQQPKVIHQTIVVFFIINALFSALNLFKIIWEIGEINPYIYQGLFQKYFMGTGDYIKGVTFDTSTTNAILNTVGVIYFLIKKQYPMLILCMVVLIFTASNFSNIMLIGILTVLFVFKSSRDQKSMIVICLFLLVVFMVKISPQNNKYVNETFERVFDKNWDEKLSNVQTKPIPLREKPDSILTQEEKREKFVTLYLDSLNLLQNPIKVSLAKNNKTLIKDEHGRILLPQDSIHTPTFQSIKVPLKIQEPMLLFIEKNSASLPYSSKRTPIPSFPGKAVGLLQSVHFFISHPSKIIVGNGMGNFSSKLAFRTTNLGITGNYPKKYAYINEDFLVNHLDIYLYFFSKQSGYHSITNSPFSGYDQLLSEYGIIGLLLFFIFYIGYFLKDFRKLTYGIPLLCLLLGIFFIDYWFEQLSVLILFELMLLLNIKESSLQATGGLANE</sequence>
<feature type="transmembrane region" description="Helical" evidence="1">
    <location>
        <begin position="235"/>
        <end position="253"/>
    </location>
</feature>
<evidence type="ECO:0000256" key="1">
    <source>
        <dbReference type="SAM" id="Phobius"/>
    </source>
</evidence>
<keyword evidence="1" id="KW-0812">Transmembrane</keyword>
<keyword evidence="1" id="KW-0472">Membrane</keyword>
<proteinExistence type="predicted"/>
<feature type="transmembrane region" description="Helical" evidence="1">
    <location>
        <begin position="63"/>
        <end position="79"/>
    </location>
</feature>
<reference evidence="2" key="1">
    <citation type="submission" date="2019-11" db="EMBL/GenBank/DDBJ databases">
        <title>Description of Pedobacter sp. LMG 31464T.</title>
        <authorList>
            <person name="Carlier A."/>
            <person name="Qi S."/>
            <person name="Vandamme P."/>
        </authorList>
    </citation>
    <scope>NUCLEOTIDE SEQUENCE</scope>
    <source>
        <strain evidence="2">LMG 31464</strain>
    </source>
</reference>
<dbReference type="Proteomes" id="UP000601055">
    <property type="component" value="Unassembled WGS sequence"/>
</dbReference>
<feature type="transmembrane region" description="Helical" evidence="1">
    <location>
        <begin position="21"/>
        <end position="43"/>
    </location>
</feature>
<evidence type="ECO:0000313" key="3">
    <source>
        <dbReference type="Proteomes" id="UP000601055"/>
    </source>
</evidence>
<dbReference type="AlphaFoldDB" id="A0A923DX39"/>
<feature type="transmembrane region" description="Helical" evidence="1">
    <location>
        <begin position="119"/>
        <end position="140"/>
    </location>
</feature>
<feature type="transmembrane region" description="Helical" evidence="1">
    <location>
        <begin position="503"/>
        <end position="523"/>
    </location>
</feature>
<organism evidence="2 3">
    <name type="scientific">Pedobacter planticolens</name>
    <dbReference type="NCBI Taxonomy" id="2679964"/>
    <lineage>
        <taxon>Bacteria</taxon>
        <taxon>Pseudomonadati</taxon>
        <taxon>Bacteroidota</taxon>
        <taxon>Sphingobacteriia</taxon>
        <taxon>Sphingobacteriales</taxon>
        <taxon>Sphingobacteriaceae</taxon>
        <taxon>Pedobacter</taxon>
    </lineage>
</organism>
<keyword evidence="1" id="KW-1133">Transmembrane helix</keyword>
<evidence type="ECO:0000313" key="2">
    <source>
        <dbReference type="EMBL" id="MBB2144656.1"/>
    </source>
</evidence>
<feature type="transmembrane region" description="Helical" evidence="1">
    <location>
        <begin position="477"/>
        <end position="497"/>
    </location>
</feature>
<protein>
    <submittedName>
        <fullName evidence="2">Uncharacterized protein</fullName>
    </submittedName>
</protein>
<accession>A0A923DX39</accession>
<keyword evidence="3" id="KW-1185">Reference proteome</keyword>
<feature type="transmembrane region" description="Helical" evidence="1">
    <location>
        <begin position="199"/>
        <end position="229"/>
    </location>
</feature>
<dbReference type="EMBL" id="WNXD01000001">
    <property type="protein sequence ID" value="MBB2144656.1"/>
    <property type="molecule type" value="Genomic_DNA"/>
</dbReference>